<proteinExistence type="inferred from homology"/>
<dbReference type="SUPFAM" id="SSF49354">
    <property type="entry name" value="PapD-like"/>
    <property type="match status" value="1"/>
</dbReference>
<dbReference type="PANTHER" id="PTHR30251:SF2">
    <property type="entry name" value="FIMBRIAL CHAPERONE YADV-RELATED"/>
    <property type="match status" value="1"/>
</dbReference>
<sequence length="225" mass="24079">MRKQITSLSLAIGLLVGMTQAQAALSLGNTRVIIDGQSSNSIEVINSSTSRYGVQSWVEDSAGKDPGKALVVTPSFQAIEGKQKAVLRLLSFAPLQNKELLYYLNVQEIPPKVADTGRSQLSMAVRTKIKVLIRPTALKENRKQAEEKITIAKTANGLRFANPTPYYFAVTTVAVGGKNYTKTAVGTFAPMSNVELKIPAGGASSATLSYLDDFGATRTANIAIQ</sequence>
<comment type="caution">
    <text evidence="9">The sequence shown here is derived from an EMBL/GenBank/DDBJ whole genome shotgun (WGS) entry which is preliminary data.</text>
</comment>
<dbReference type="SUPFAM" id="SSF49584">
    <property type="entry name" value="Periplasmic chaperone C-domain"/>
    <property type="match status" value="1"/>
</dbReference>
<dbReference type="InterPro" id="IPR016147">
    <property type="entry name" value="Pili_assmbl_chaperone_N"/>
</dbReference>
<evidence type="ECO:0000313" key="10">
    <source>
        <dbReference type="Proteomes" id="UP000276295"/>
    </source>
</evidence>
<keyword evidence="5" id="KW-0143">Chaperone</keyword>
<accession>A0A3A5JW05</accession>
<dbReference type="PANTHER" id="PTHR30251">
    <property type="entry name" value="PILUS ASSEMBLY CHAPERONE"/>
    <property type="match status" value="1"/>
</dbReference>
<name>A0A3A5JW05_9ENTR</name>
<evidence type="ECO:0000256" key="3">
    <source>
        <dbReference type="ARBA" id="ARBA00022729"/>
    </source>
</evidence>
<dbReference type="Pfam" id="PF02753">
    <property type="entry name" value="PapD_C"/>
    <property type="match status" value="1"/>
</dbReference>
<dbReference type="Pfam" id="PF00345">
    <property type="entry name" value="PapD_N"/>
    <property type="match status" value="1"/>
</dbReference>
<dbReference type="InterPro" id="IPR001829">
    <property type="entry name" value="Pili_assmbl_chaperone_bac"/>
</dbReference>
<dbReference type="GO" id="GO:0030288">
    <property type="term" value="C:outer membrane-bounded periplasmic space"/>
    <property type="evidence" value="ECO:0007669"/>
    <property type="project" value="InterPro"/>
</dbReference>
<dbReference type="InterPro" id="IPR050643">
    <property type="entry name" value="Periplasmic_pilus_chap"/>
</dbReference>
<dbReference type="PRINTS" id="PR00969">
    <property type="entry name" value="CHAPERONPILI"/>
</dbReference>
<feature type="signal peptide" evidence="6">
    <location>
        <begin position="1"/>
        <end position="23"/>
    </location>
</feature>
<evidence type="ECO:0000256" key="4">
    <source>
        <dbReference type="ARBA" id="ARBA00022764"/>
    </source>
</evidence>
<protein>
    <submittedName>
        <fullName evidence="9">Molecular chaperone</fullName>
    </submittedName>
</protein>
<dbReference type="InterPro" id="IPR016148">
    <property type="entry name" value="Pili_assmbl_chaperone_C"/>
</dbReference>
<dbReference type="AlphaFoldDB" id="A0A3A5JW05"/>
<gene>
    <name evidence="9" type="ORF">D6029_13230</name>
</gene>
<keyword evidence="3 6" id="KW-0732">Signal</keyword>
<feature type="chain" id="PRO_5017466818" evidence="6">
    <location>
        <begin position="24"/>
        <end position="225"/>
    </location>
</feature>
<dbReference type="InterPro" id="IPR036316">
    <property type="entry name" value="Pili_assmbl_chap_C_dom_sf"/>
</dbReference>
<dbReference type="InterPro" id="IPR013783">
    <property type="entry name" value="Ig-like_fold"/>
</dbReference>
<evidence type="ECO:0000256" key="5">
    <source>
        <dbReference type="ARBA" id="ARBA00023186"/>
    </source>
</evidence>
<keyword evidence="10" id="KW-1185">Reference proteome</keyword>
<dbReference type="RefSeq" id="WP_120065183.1">
    <property type="nucleotide sequence ID" value="NZ_QZWH01000027.1"/>
</dbReference>
<evidence type="ECO:0000256" key="1">
    <source>
        <dbReference type="ARBA" id="ARBA00004418"/>
    </source>
</evidence>
<dbReference type="InterPro" id="IPR008962">
    <property type="entry name" value="PapD-like_sf"/>
</dbReference>
<evidence type="ECO:0000256" key="2">
    <source>
        <dbReference type="ARBA" id="ARBA00007399"/>
    </source>
</evidence>
<evidence type="ECO:0000259" key="7">
    <source>
        <dbReference type="Pfam" id="PF00345"/>
    </source>
</evidence>
<reference evidence="9 10" key="1">
    <citation type="submission" date="2018-09" db="EMBL/GenBank/DDBJ databases">
        <title>Draft genome sequence of Buttiauxella izardii CCUG 35510T.</title>
        <authorList>
            <person name="Salva-Serra F."/>
            <person name="Marathe N."/>
            <person name="Moore E."/>
            <person name="Stadler-Svensson L."/>
            <person name="Engstrom-Jakobsson H."/>
        </authorList>
    </citation>
    <scope>NUCLEOTIDE SEQUENCE [LARGE SCALE GENOMIC DNA]</scope>
    <source>
        <strain evidence="9 10">CCUG 35510</strain>
    </source>
</reference>
<organism evidence="9 10">
    <name type="scientific">Buttiauxella izardii</name>
    <dbReference type="NCBI Taxonomy" id="82991"/>
    <lineage>
        <taxon>Bacteria</taxon>
        <taxon>Pseudomonadati</taxon>
        <taxon>Pseudomonadota</taxon>
        <taxon>Gammaproteobacteria</taxon>
        <taxon>Enterobacterales</taxon>
        <taxon>Enterobacteriaceae</taxon>
        <taxon>Buttiauxella</taxon>
    </lineage>
</organism>
<dbReference type="GO" id="GO:0071555">
    <property type="term" value="P:cell wall organization"/>
    <property type="evidence" value="ECO:0007669"/>
    <property type="project" value="InterPro"/>
</dbReference>
<keyword evidence="4" id="KW-0574">Periplasm</keyword>
<evidence type="ECO:0000259" key="8">
    <source>
        <dbReference type="Pfam" id="PF02753"/>
    </source>
</evidence>
<evidence type="ECO:0000256" key="6">
    <source>
        <dbReference type="SAM" id="SignalP"/>
    </source>
</evidence>
<comment type="subcellular location">
    <subcellularLocation>
        <location evidence="1">Periplasm</location>
    </subcellularLocation>
</comment>
<dbReference type="EMBL" id="QZWH01000027">
    <property type="protein sequence ID" value="RJT22219.1"/>
    <property type="molecule type" value="Genomic_DNA"/>
</dbReference>
<dbReference type="Proteomes" id="UP000276295">
    <property type="component" value="Unassembled WGS sequence"/>
</dbReference>
<feature type="domain" description="Pili assembly chaperone N-terminal" evidence="7">
    <location>
        <begin position="25"/>
        <end position="138"/>
    </location>
</feature>
<comment type="similarity">
    <text evidence="2">Belongs to the periplasmic pilus chaperone family.</text>
</comment>
<dbReference type="OrthoDB" id="9131059at2"/>
<dbReference type="Gene3D" id="2.60.40.10">
    <property type="entry name" value="Immunoglobulins"/>
    <property type="match status" value="2"/>
</dbReference>
<feature type="domain" description="Pili assembly chaperone C-terminal" evidence="8">
    <location>
        <begin position="162"/>
        <end position="218"/>
    </location>
</feature>
<evidence type="ECO:0000313" key="9">
    <source>
        <dbReference type="EMBL" id="RJT22219.1"/>
    </source>
</evidence>